<dbReference type="OrthoDB" id="2624539at2"/>
<evidence type="ECO:0000313" key="1">
    <source>
        <dbReference type="EMBL" id="AZK48532.1"/>
    </source>
</evidence>
<proteinExistence type="predicted"/>
<sequence>MAARELEIVIPPIIGYQYLAYPLCTLFTRQETLPWFYSNFIHLYCYSHLDDDYASSSLPLSFYGEDFVQCPWLITQKLERESILSSPEGIIDFLIRNINLGYTISLNVDEFYIPQRRVYRQIHYAHDVLIYGYDDQSRMFLILGYDQEMQFRRTLVPFHELEQGIEQLPNTERFEEHIFLYKINPSGSYTLDATVIKQALEDYLSGRNISLCHRATSGMLEAAFGTEVYQAIADNLPILVRKRDIRPIHILLEHKKTMSLRLDYLCNQGILPAELTGCFSPVEGRMFFLRHLLMKYAFTNDDTLLRQGLQELTTIREHEQAVLETVVEALERQLIS</sequence>
<keyword evidence="2" id="KW-1185">Reference proteome</keyword>
<accession>A0A3Q8SE15</accession>
<dbReference type="EMBL" id="CP034248">
    <property type="protein sequence ID" value="AZK48532.1"/>
    <property type="molecule type" value="Genomic_DNA"/>
</dbReference>
<evidence type="ECO:0008006" key="3">
    <source>
        <dbReference type="Google" id="ProtNLM"/>
    </source>
</evidence>
<dbReference type="Proteomes" id="UP000273145">
    <property type="component" value="Chromosome"/>
</dbReference>
<evidence type="ECO:0000313" key="2">
    <source>
        <dbReference type="Proteomes" id="UP000273145"/>
    </source>
</evidence>
<dbReference type="RefSeq" id="WP_125084687.1">
    <property type="nucleotide sequence ID" value="NZ_CP034248.1"/>
</dbReference>
<protein>
    <recommendedName>
        <fullName evidence="3">Butirosin biosynthesis protein H N-terminal domain-containing protein</fullName>
    </recommendedName>
</protein>
<reference evidence="1 2" key="1">
    <citation type="submission" date="2018-11" db="EMBL/GenBank/DDBJ databases">
        <title>Genome sequencing of Paenibacillus lentus DSM25539(T).</title>
        <authorList>
            <person name="Kook J.-K."/>
            <person name="Park S.-N."/>
            <person name="Lim Y.K."/>
        </authorList>
    </citation>
    <scope>NUCLEOTIDE SEQUENCE [LARGE SCALE GENOMIC DNA]</scope>
    <source>
        <strain evidence="1 2">DSM 25539</strain>
    </source>
</reference>
<organism evidence="1 2">
    <name type="scientific">Paenibacillus lentus</name>
    <dbReference type="NCBI Taxonomy" id="1338368"/>
    <lineage>
        <taxon>Bacteria</taxon>
        <taxon>Bacillati</taxon>
        <taxon>Bacillota</taxon>
        <taxon>Bacilli</taxon>
        <taxon>Bacillales</taxon>
        <taxon>Paenibacillaceae</taxon>
        <taxon>Paenibacillus</taxon>
    </lineage>
</organism>
<dbReference type="KEGG" id="plen:EIM92_22065"/>
<gene>
    <name evidence="1" type="ORF">EIM92_22065</name>
</gene>
<dbReference type="AlphaFoldDB" id="A0A3Q8SE15"/>
<name>A0A3Q8SE15_9BACL</name>